<dbReference type="InterPro" id="IPR009605">
    <property type="entry name" value="DUF1216"/>
</dbReference>
<evidence type="ECO:0000313" key="3">
    <source>
        <dbReference type="EMBL" id="KAG5411853.1"/>
    </source>
</evidence>
<accession>A0ABQ7NM65</accession>
<evidence type="ECO:0000259" key="1">
    <source>
        <dbReference type="Pfam" id="PF02721"/>
    </source>
</evidence>
<sequence>MEALYGFDPMKTVRPEEFATPYSATSIISIANIDDNQTRCSLSILLEFTGTRIHASVGEQLIKKFDDKLREGDAIVLQLFKVYDATASVTTLMEVVSAHLKIKPSLPQIEDPKTVNDIEPYTVKIHSFFKWMKYVGDKIMGGRKKEESEESMKLTVEQKEIKEGILKWETVIARITITMV</sequence>
<evidence type="ECO:0000313" key="4">
    <source>
        <dbReference type="Proteomes" id="UP000823674"/>
    </source>
</evidence>
<dbReference type="Proteomes" id="UP000823674">
    <property type="component" value="Chromosome A02"/>
</dbReference>
<organism evidence="3 4">
    <name type="scientific">Brassica rapa subsp. trilocularis</name>
    <dbReference type="NCBI Taxonomy" id="1813537"/>
    <lineage>
        <taxon>Eukaryota</taxon>
        <taxon>Viridiplantae</taxon>
        <taxon>Streptophyta</taxon>
        <taxon>Embryophyta</taxon>
        <taxon>Tracheophyta</taxon>
        <taxon>Spermatophyta</taxon>
        <taxon>Magnoliopsida</taxon>
        <taxon>eudicotyledons</taxon>
        <taxon>Gunneridae</taxon>
        <taxon>Pentapetalae</taxon>
        <taxon>rosids</taxon>
        <taxon>malvids</taxon>
        <taxon>Brassicales</taxon>
        <taxon>Brassicaceae</taxon>
        <taxon>Brassiceae</taxon>
        <taxon>Brassica</taxon>
    </lineage>
</organism>
<evidence type="ECO:0008006" key="5">
    <source>
        <dbReference type="Google" id="ProtNLM"/>
    </source>
</evidence>
<dbReference type="Pfam" id="PF06746">
    <property type="entry name" value="DUF1216"/>
    <property type="match status" value="1"/>
</dbReference>
<gene>
    <name evidence="3" type="primary">A02p051640.1_BraROA</name>
    <name evidence="3" type="ORF">IGI04_008172</name>
</gene>
<name>A0ABQ7NM65_BRACM</name>
<dbReference type="Pfam" id="PF02721">
    <property type="entry name" value="DUF223"/>
    <property type="match status" value="1"/>
</dbReference>
<protein>
    <recommendedName>
        <fullName evidence="5">Translation elongation factor EFTu-like domain-containing protein</fullName>
    </recommendedName>
</protein>
<dbReference type="InterPro" id="IPR003871">
    <property type="entry name" value="RFA1B/D_OB_1st"/>
</dbReference>
<proteinExistence type="predicted"/>
<reference evidence="3 4" key="1">
    <citation type="submission" date="2021-03" db="EMBL/GenBank/DDBJ databases">
        <authorList>
            <person name="King G.J."/>
            <person name="Bancroft I."/>
            <person name="Baten A."/>
            <person name="Bloomfield J."/>
            <person name="Borpatragohain P."/>
            <person name="He Z."/>
            <person name="Irish N."/>
            <person name="Irwin J."/>
            <person name="Liu K."/>
            <person name="Mauleon R.P."/>
            <person name="Moore J."/>
            <person name="Morris R."/>
            <person name="Ostergaard L."/>
            <person name="Wang B."/>
            <person name="Wells R."/>
        </authorList>
    </citation>
    <scope>NUCLEOTIDE SEQUENCE [LARGE SCALE GENOMIC DNA]</scope>
    <source>
        <strain evidence="3">R-o-18</strain>
        <tissue evidence="3">Leaf</tissue>
    </source>
</reference>
<keyword evidence="4" id="KW-1185">Reference proteome</keyword>
<feature type="domain" description="DUF1216" evidence="2">
    <location>
        <begin position="110"/>
        <end position="180"/>
    </location>
</feature>
<evidence type="ECO:0000259" key="2">
    <source>
        <dbReference type="Pfam" id="PF06746"/>
    </source>
</evidence>
<comment type="caution">
    <text evidence="3">The sequence shown here is derived from an EMBL/GenBank/DDBJ whole genome shotgun (WGS) entry which is preliminary data.</text>
</comment>
<feature type="domain" description="Replication protein A 70 kDa DNA-binding subunit B/D first OB fold" evidence="1">
    <location>
        <begin position="44"/>
        <end position="90"/>
    </location>
</feature>
<dbReference type="EMBL" id="JADBGQ010000002">
    <property type="protein sequence ID" value="KAG5411853.1"/>
    <property type="molecule type" value="Genomic_DNA"/>
</dbReference>